<dbReference type="Pfam" id="PF12099">
    <property type="entry name" value="DUF3575"/>
    <property type="match status" value="1"/>
</dbReference>
<reference evidence="1" key="1">
    <citation type="submission" date="2019-08" db="EMBL/GenBank/DDBJ databases">
        <authorList>
            <person name="Kucharzyk K."/>
            <person name="Murdoch R.W."/>
            <person name="Higgins S."/>
            <person name="Loffler F."/>
        </authorList>
    </citation>
    <scope>NUCLEOTIDE SEQUENCE</scope>
</reference>
<organism evidence="1">
    <name type="scientific">bioreactor metagenome</name>
    <dbReference type="NCBI Taxonomy" id="1076179"/>
    <lineage>
        <taxon>unclassified sequences</taxon>
        <taxon>metagenomes</taxon>
        <taxon>ecological metagenomes</taxon>
    </lineage>
</organism>
<protein>
    <recommendedName>
        <fullName evidence="2">DUF3575 domain-containing protein</fullName>
    </recommendedName>
</protein>
<comment type="caution">
    <text evidence="1">The sequence shown here is derived from an EMBL/GenBank/DDBJ whole genome shotgun (WGS) entry which is preliminary data.</text>
</comment>
<name>A0A645CHL4_9ZZZZ</name>
<evidence type="ECO:0000313" key="1">
    <source>
        <dbReference type="EMBL" id="MPM76426.1"/>
    </source>
</evidence>
<dbReference type="AlphaFoldDB" id="A0A645CHL4"/>
<evidence type="ECO:0008006" key="2">
    <source>
        <dbReference type="Google" id="ProtNLM"/>
    </source>
</evidence>
<proteinExistence type="predicted"/>
<sequence length="181" mass="20467">MKIRLIILIVLIQTSLPFSKIKADSKLGVGLNLAGLAIGNVNLEGAIPLSRHLSLHLPLSWNPIRISDKVSFRHFAFQPGVRYWPWHVQSGYFVSINYLFIKYNTTWNKLRHQGSGNGISFSGGYSFMLSKRFNLDIETGIGALLTKYDSYESNRCGEYLGSYSKTVFAPLKFKISIIYIL</sequence>
<accession>A0A645CHL4</accession>
<gene>
    <name evidence="1" type="ORF">SDC9_123424</name>
</gene>
<dbReference type="InterPro" id="IPR021958">
    <property type="entry name" value="DUF3575"/>
</dbReference>
<dbReference type="EMBL" id="VSSQ01027273">
    <property type="protein sequence ID" value="MPM76426.1"/>
    <property type="molecule type" value="Genomic_DNA"/>
</dbReference>